<dbReference type="GO" id="GO:0003951">
    <property type="term" value="F:NAD+ kinase activity"/>
    <property type="evidence" value="ECO:0007669"/>
    <property type="project" value="UniProtKB-UniRule"/>
</dbReference>
<dbReference type="FunFam" id="2.60.200.30:FF:000009">
    <property type="entry name" value="Poly(P)/ATP NAD kinase"/>
    <property type="match status" value="1"/>
</dbReference>
<evidence type="ECO:0000256" key="7">
    <source>
        <dbReference type="ARBA" id="ARBA00047925"/>
    </source>
</evidence>
<dbReference type="GO" id="GO:0019674">
    <property type="term" value="P:NAD+ metabolic process"/>
    <property type="evidence" value="ECO:0007669"/>
    <property type="project" value="InterPro"/>
</dbReference>
<comment type="catalytic activity">
    <reaction evidence="7 8">
        <text>NAD(+) + ATP = ADP + NADP(+) + H(+)</text>
        <dbReference type="Rhea" id="RHEA:18629"/>
        <dbReference type="ChEBI" id="CHEBI:15378"/>
        <dbReference type="ChEBI" id="CHEBI:30616"/>
        <dbReference type="ChEBI" id="CHEBI:57540"/>
        <dbReference type="ChEBI" id="CHEBI:58349"/>
        <dbReference type="ChEBI" id="CHEBI:456216"/>
        <dbReference type="EC" id="2.7.1.23"/>
    </reaction>
</comment>
<keyword evidence="1 8" id="KW-0808">Transferase</keyword>
<comment type="caution">
    <text evidence="8">Lacks conserved residue(s) required for the propagation of feature annotation.</text>
</comment>
<dbReference type="SUPFAM" id="SSF111331">
    <property type="entry name" value="NAD kinase/diacylglycerol kinase-like"/>
    <property type="match status" value="1"/>
</dbReference>
<comment type="cofactor">
    <cofactor evidence="8">
        <name>a divalent metal cation</name>
        <dbReference type="ChEBI" id="CHEBI:60240"/>
    </cofactor>
</comment>
<comment type="caution">
    <text evidence="9">The sequence shown here is derived from an EMBL/GenBank/DDBJ whole genome shotgun (WGS) entry which is preliminary data.</text>
</comment>
<reference evidence="9" key="1">
    <citation type="submission" date="2017-05" db="EMBL/GenBank/DDBJ databases">
        <authorList>
            <person name="Varghese N."/>
            <person name="Submissions S."/>
        </authorList>
    </citation>
    <scope>NUCLEOTIDE SEQUENCE</scope>
    <source>
        <strain evidence="9">DSM 18763</strain>
    </source>
</reference>
<evidence type="ECO:0000256" key="2">
    <source>
        <dbReference type="ARBA" id="ARBA00022741"/>
    </source>
</evidence>
<keyword evidence="5 8" id="KW-0521">NADP</keyword>
<protein>
    <recommendedName>
        <fullName evidence="8">NAD kinase</fullName>
        <ecNumber evidence="8">2.7.1.23</ecNumber>
    </recommendedName>
    <alternativeName>
        <fullName evidence="8">ATP-dependent NAD kinase</fullName>
    </alternativeName>
</protein>
<dbReference type="InterPro" id="IPR017438">
    <property type="entry name" value="ATP-NAD_kinase_N"/>
</dbReference>
<evidence type="ECO:0000313" key="9">
    <source>
        <dbReference type="EMBL" id="SMP00207.1"/>
    </source>
</evidence>
<dbReference type="InterPro" id="IPR016064">
    <property type="entry name" value="NAD/diacylglycerol_kinase_sf"/>
</dbReference>
<dbReference type="Pfam" id="PF20143">
    <property type="entry name" value="NAD_kinase_C"/>
    <property type="match status" value="1"/>
</dbReference>
<evidence type="ECO:0000256" key="8">
    <source>
        <dbReference type="HAMAP-Rule" id="MF_00361"/>
    </source>
</evidence>
<keyword evidence="2 8" id="KW-0547">Nucleotide-binding</keyword>
<dbReference type="GO" id="GO:0005737">
    <property type="term" value="C:cytoplasm"/>
    <property type="evidence" value="ECO:0007669"/>
    <property type="project" value="UniProtKB-SubCell"/>
</dbReference>
<keyword evidence="3 8" id="KW-0418">Kinase</keyword>
<feature type="binding site" evidence="8">
    <location>
        <position position="152"/>
    </location>
    <ligand>
        <name>NAD(+)</name>
        <dbReference type="ChEBI" id="CHEBI:57540"/>
    </ligand>
</feature>
<dbReference type="Pfam" id="PF01513">
    <property type="entry name" value="NAD_kinase"/>
    <property type="match status" value="1"/>
</dbReference>
<dbReference type="InterPro" id="IPR002504">
    <property type="entry name" value="NADK"/>
</dbReference>
<feature type="binding site" evidence="8">
    <location>
        <begin position="141"/>
        <end position="142"/>
    </location>
    <ligand>
        <name>NAD(+)</name>
        <dbReference type="ChEBI" id="CHEBI:57540"/>
    </ligand>
</feature>
<keyword evidence="8" id="KW-0963">Cytoplasm</keyword>
<proteinExistence type="inferred from homology"/>
<dbReference type="EMBL" id="FXTX01000001">
    <property type="protein sequence ID" value="SMP00207.1"/>
    <property type="molecule type" value="Genomic_DNA"/>
</dbReference>
<feature type="active site" description="Proton acceptor" evidence="8">
    <location>
        <position position="67"/>
    </location>
</feature>
<comment type="similarity">
    <text evidence="8">Belongs to the NAD kinase family.</text>
</comment>
<dbReference type="GO" id="GO:0005524">
    <property type="term" value="F:ATP binding"/>
    <property type="evidence" value="ECO:0007669"/>
    <property type="project" value="UniProtKB-KW"/>
</dbReference>
<feature type="binding site" evidence="8">
    <location>
        <position position="241"/>
    </location>
    <ligand>
        <name>NAD(+)</name>
        <dbReference type="ChEBI" id="CHEBI:57540"/>
    </ligand>
</feature>
<name>A0AA45WI32_9AQUI</name>
<feature type="binding site" evidence="8">
    <location>
        <position position="171"/>
    </location>
    <ligand>
        <name>NAD(+)</name>
        <dbReference type="ChEBI" id="CHEBI:57540"/>
    </ligand>
</feature>
<dbReference type="EC" id="2.7.1.23" evidence="8"/>
<evidence type="ECO:0000256" key="3">
    <source>
        <dbReference type="ARBA" id="ARBA00022777"/>
    </source>
</evidence>
<comment type="function">
    <text evidence="8">Involved in the regulation of the intracellular balance of NAD and NADP, and is a key enzyme in the biosynthesis of NADP. Catalyzes specifically the phosphorylation on 2'-hydroxyl of the adenosine moiety of NAD to yield NADP.</text>
</comment>
<dbReference type="Gene3D" id="2.60.200.30">
    <property type="entry name" value="Probable inorganic polyphosphate/atp-NAD kinase, domain 2"/>
    <property type="match status" value="1"/>
</dbReference>
<dbReference type="PANTHER" id="PTHR20275">
    <property type="entry name" value="NAD KINASE"/>
    <property type="match status" value="1"/>
</dbReference>
<dbReference type="PANTHER" id="PTHR20275:SF0">
    <property type="entry name" value="NAD KINASE"/>
    <property type="match status" value="1"/>
</dbReference>
<feature type="binding site" evidence="8">
    <location>
        <begin position="182"/>
        <end position="187"/>
    </location>
    <ligand>
        <name>NAD(+)</name>
        <dbReference type="ChEBI" id="CHEBI:57540"/>
    </ligand>
</feature>
<evidence type="ECO:0000313" key="10">
    <source>
        <dbReference type="Proteomes" id="UP001157947"/>
    </source>
</evidence>
<accession>A0AA45WI32</accession>
<dbReference type="GO" id="GO:0051287">
    <property type="term" value="F:NAD binding"/>
    <property type="evidence" value="ECO:0007669"/>
    <property type="project" value="UniProtKB-ARBA"/>
</dbReference>
<organism evidence="9 10">
    <name type="scientific">Venenivibrio stagnispumantis</name>
    <dbReference type="NCBI Taxonomy" id="407998"/>
    <lineage>
        <taxon>Bacteria</taxon>
        <taxon>Pseudomonadati</taxon>
        <taxon>Aquificota</taxon>
        <taxon>Aquificia</taxon>
        <taxon>Aquificales</taxon>
        <taxon>Hydrogenothermaceae</taxon>
        <taxon>Venenivibrio</taxon>
    </lineage>
</organism>
<keyword evidence="4 8" id="KW-0067">ATP-binding</keyword>
<evidence type="ECO:0000256" key="6">
    <source>
        <dbReference type="ARBA" id="ARBA00023027"/>
    </source>
</evidence>
<evidence type="ECO:0000256" key="1">
    <source>
        <dbReference type="ARBA" id="ARBA00022679"/>
    </source>
</evidence>
<gene>
    <name evidence="8" type="primary">nadK</name>
    <name evidence="9" type="ORF">SAMN06264868_10115</name>
</gene>
<dbReference type="GO" id="GO:0046872">
    <property type="term" value="F:metal ion binding"/>
    <property type="evidence" value="ECO:0007669"/>
    <property type="project" value="UniProtKB-UniRule"/>
</dbReference>
<dbReference type="GO" id="GO:0006741">
    <property type="term" value="P:NADP+ biosynthetic process"/>
    <property type="evidence" value="ECO:0007669"/>
    <property type="project" value="UniProtKB-UniRule"/>
</dbReference>
<evidence type="ECO:0000256" key="5">
    <source>
        <dbReference type="ARBA" id="ARBA00022857"/>
    </source>
</evidence>
<feature type="binding site" evidence="8">
    <location>
        <begin position="67"/>
        <end position="68"/>
    </location>
    <ligand>
        <name>NAD(+)</name>
        <dbReference type="ChEBI" id="CHEBI:57540"/>
    </ligand>
</feature>
<dbReference type="RefSeq" id="WP_265133704.1">
    <property type="nucleotide sequence ID" value="NZ_FXTX01000001.1"/>
</dbReference>
<dbReference type="Proteomes" id="UP001157947">
    <property type="component" value="Unassembled WGS sequence"/>
</dbReference>
<dbReference type="HAMAP" id="MF_00361">
    <property type="entry name" value="NAD_kinase"/>
    <property type="match status" value="1"/>
</dbReference>
<evidence type="ECO:0000256" key="4">
    <source>
        <dbReference type="ARBA" id="ARBA00022840"/>
    </source>
</evidence>
<dbReference type="InterPro" id="IPR017437">
    <property type="entry name" value="ATP-NAD_kinase_PpnK-typ_C"/>
</dbReference>
<dbReference type="AlphaFoldDB" id="A0AA45WI32"/>
<keyword evidence="6 8" id="KW-0520">NAD</keyword>
<sequence>MEEKILPFYKKINIFTKASKEAKDFAVKIKNWLNLHGIESNITDNLADLEHEEFLKDIDFLIVVGGDGSLLISARRVAKYEIPIIGINLGRLGFLTEINEDEAFDKLKQILSKPLCISKRMMLRATLYREGKKILEADVLNDVVVNKAILARIVDVAVYVGDRYITTYNGDGIIISTPNGSTGYALSAGGPIVYPMMEVLLVVPICPHTLTDRPIVLPTLEPITIKLVAKEKDAWLTLDGQEGTQLMYNDEIVVKKSPYYAHLIRTPYKNYFDILREKLNWK</sequence>
<dbReference type="Gene3D" id="3.40.50.10330">
    <property type="entry name" value="Probable inorganic polyphosphate/atp-NAD kinase, domain 1"/>
    <property type="match status" value="1"/>
</dbReference>
<keyword evidence="10" id="KW-1185">Reference proteome</keyword>
<comment type="subcellular location">
    <subcellularLocation>
        <location evidence="8">Cytoplasm</location>
    </subcellularLocation>
</comment>